<reference evidence="2 3" key="1">
    <citation type="submission" date="2019-03" db="EMBL/GenBank/DDBJ databases">
        <title>Genomic Encyclopedia of Type Strains, Phase IV (KMG-IV): sequencing the most valuable type-strain genomes for metagenomic binning, comparative biology and taxonomic classification.</title>
        <authorList>
            <person name="Goeker M."/>
        </authorList>
    </citation>
    <scope>NUCLEOTIDE SEQUENCE [LARGE SCALE GENOMIC DNA]</scope>
    <source>
        <strain evidence="2 3">DSM 4868</strain>
    </source>
</reference>
<gene>
    <name evidence="2" type="ORF">EV655_10513</name>
</gene>
<organism evidence="2 3">
    <name type="scientific">Rhodovulum euryhalinum</name>
    <dbReference type="NCBI Taxonomy" id="35805"/>
    <lineage>
        <taxon>Bacteria</taxon>
        <taxon>Pseudomonadati</taxon>
        <taxon>Pseudomonadota</taxon>
        <taxon>Alphaproteobacteria</taxon>
        <taxon>Rhodobacterales</taxon>
        <taxon>Paracoccaceae</taxon>
        <taxon>Rhodovulum</taxon>
    </lineage>
</organism>
<keyword evidence="1" id="KW-1133">Transmembrane helix</keyword>
<proteinExistence type="predicted"/>
<keyword evidence="3" id="KW-1185">Reference proteome</keyword>
<evidence type="ECO:0000313" key="3">
    <source>
        <dbReference type="Proteomes" id="UP000295142"/>
    </source>
</evidence>
<dbReference type="Proteomes" id="UP000295142">
    <property type="component" value="Unassembled WGS sequence"/>
</dbReference>
<keyword evidence="1" id="KW-0812">Transmembrane</keyword>
<dbReference type="RefSeq" id="WP_243645018.1">
    <property type="nucleotide sequence ID" value="NZ_SLWW01000005.1"/>
</dbReference>
<evidence type="ECO:0000256" key="1">
    <source>
        <dbReference type="SAM" id="Phobius"/>
    </source>
</evidence>
<keyword evidence="1" id="KW-0472">Membrane</keyword>
<protein>
    <recommendedName>
        <fullName evidence="4">Flp pilus assembly pilin Flp</fullName>
    </recommendedName>
</protein>
<accession>A0A4R2KMD1</accession>
<evidence type="ECO:0000313" key="2">
    <source>
        <dbReference type="EMBL" id="TCO71909.1"/>
    </source>
</evidence>
<comment type="caution">
    <text evidence="2">The sequence shown here is derived from an EMBL/GenBank/DDBJ whole genome shotgun (WGS) entry which is preliminary data.</text>
</comment>
<dbReference type="EMBL" id="SLWW01000005">
    <property type="protein sequence ID" value="TCO71909.1"/>
    <property type="molecule type" value="Genomic_DNA"/>
</dbReference>
<evidence type="ECO:0008006" key="4">
    <source>
        <dbReference type="Google" id="ProtNLM"/>
    </source>
</evidence>
<feature type="transmembrane region" description="Helical" evidence="1">
    <location>
        <begin position="35"/>
        <end position="57"/>
    </location>
</feature>
<name>A0A4R2KMD1_9RHOB</name>
<sequence length="78" mass="7976">MCSMTMMAADSGLAARVRAFLSCEDGVVTVDWVVLTAAAVGLCMGMFASVNTGVYAVGDGVGQRLSEAEIVDLGVVND</sequence>
<dbReference type="AlphaFoldDB" id="A0A4R2KMD1"/>